<dbReference type="PROSITE" id="PS50893">
    <property type="entry name" value="ABC_TRANSPORTER_2"/>
    <property type="match status" value="1"/>
</dbReference>
<keyword evidence="3" id="KW-0813">Transport</keyword>
<proteinExistence type="inferred from homology"/>
<comment type="caution">
    <text evidence="10">The sequence shown here is derived from an EMBL/GenBank/DDBJ whole genome shotgun (WGS) entry which is preliminary data.</text>
</comment>
<keyword evidence="5" id="KW-0547">Nucleotide-binding</keyword>
<dbReference type="EMBL" id="VUNM01000021">
    <property type="protein sequence ID" value="MST89668.1"/>
    <property type="molecule type" value="Genomic_DNA"/>
</dbReference>
<dbReference type="PROSITE" id="PS00211">
    <property type="entry name" value="ABC_TRANSPORTER_1"/>
    <property type="match status" value="1"/>
</dbReference>
<dbReference type="FunFam" id="3.40.50.300:FF:000224">
    <property type="entry name" value="Energy-coupling factor transporter ATP-binding protein EcfA"/>
    <property type="match status" value="1"/>
</dbReference>
<keyword evidence="11" id="KW-1185">Reference proteome</keyword>
<dbReference type="Gene3D" id="3.40.50.300">
    <property type="entry name" value="P-loop containing nucleotide triphosphate hydrolases"/>
    <property type="match status" value="1"/>
</dbReference>
<dbReference type="PANTHER" id="PTHR43553:SF24">
    <property type="entry name" value="ENERGY-COUPLING FACTOR TRANSPORTER ATP-BINDING PROTEIN ECFA1"/>
    <property type="match status" value="1"/>
</dbReference>
<dbReference type="GO" id="GO:0043190">
    <property type="term" value="C:ATP-binding cassette (ABC) transporter complex"/>
    <property type="evidence" value="ECO:0007669"/>
    <property type="project" value="TreeGrafter"/>
</dbReference>
<dbReference type="CDD" id="cd03225">
    <property type="entry name" value="ABC_cobalt_CbiO_domain1"/>
    <property type="match status" value="1"/>
</dbReference>
<dbReference type="RefSeq" id="WP_154517070.1">
    <property type="nucleotide sequence ID" value="NZ_VUNM01000021.1"/>
</dbReference>
<dbReference type="GO" id="GO:0016887">
    <property type="term" value="F:ATP hydrolysis activity"/>
    <property type="evidence" value="ECO:0007669"/>
    <property type="project" value="InterPro"/>
</dbReference>
<protein>
    <submittedName>
        <fullName evidence="10">ABC transporter ATP-binding protein</fullName>
    </submittedName>
</protein>
<evidence type="ECO:0000256" key="7">
    <source>
        <dbReference type="ARBA" id="ARBA00022967"/>
    </source>
</evidence>
<feature type="domain" description="ABC transporter" evidence="9">
    <location>
        <begin position="2"/>
        <end position="230"/>
    </location>
</feature>
<accession>A0A844FUH9</accession>
<dbReference type="InterPro" id="IPR017871">
    <property type="entry name" value="ABC_transporter-like_CS"/>
</dbReference>
<evidence type="ECO:0000256" key="3">
    <source>
        <dbReference type="ARBA" id="ARBA00022448"/>
    </source>
</evidence>
<dbReference type="GO" id="GO:0005524">
    <property type="term" value="F:ATP binding"/>
    <property type="evidence" value="ECO:0007669"/>
    <property type="project" value="UniProtKB-KW"/>
</dbReference>
<keyword evidence="6 10" id="KW-0067">ATP-binding</keyword>
<keyword evidence="8" id="KW-0472">Membrane</keyword>
<dbReference type="SMART" id="SM00382">
    <property type="entry name" value="AAA"/>
    <property type="match status" value="1"/>
</dbReference>
<keyword evidence="7" id="KW-1278">Translocase</keyword>
<dbReference type="InterPro" id="IPR015856">
    <property type="entry name" value="ABC_transpr_CbiO/EcfA_su"/>
</dbReference>
<evidence type="ECO:0000313" key="11">
    <source>
        <dbReference type="Proteomes" id="UP000442619"/>
    </source>
</evidence>
<evidence type="ECO:0000259" key="9">
    <source>
        <dbReference type="PROSITE" id="PS50893"/>
    </source>
</evidence>
<keyword evidence="4" id="KW-1003">Cell membrane</keyword>
<dbReference type="InterPro" id="IPR003439">
    <property type="entry name" value="ABC_transporter-like_ATP-bd"/>
</dbReference>
<name>A0A844FUH9_9FIRM</name>
<evidence type="ECO:0000256" key="8">
    <source>
        <dbReference type="ARBA" id="ARBA00023136"/>
    </source>
</evidence>
<evidence type="ECO:0000313" key="10">
    <source>
        <dbReference type="EMBL" id="MST89668.1"/>
    </source>
</evidence>
<evidence type="ECO:0000256" key="1">
    <source>
        <dbReference type="ARBA" id="ARBA00004202"/>
    </source>
</evidence>
<dbReference type="InterPro" id="IPR050095">
    <property type="entry name" value="ECF_ABC_transporter_ATP-bd"/>
</dbReference>
<dbReference type="PANTHER" id="PTHR43553">
    <property type="entry name" value="HEAVY METAL TRANSPORTER"/>
    <property type="match status" value="1"/>
</dbReference>
<dbReference type="Proteomes" id="UP000442619">
    <property type="component" value="Unassembled WGS sequence"/>
</dbReference>
<dbReference type="GO" id="GO:0042626">
    <property type="term" value="F:ATPase-coupled transmembrane transporter activity"/>
    <property type="evidence" value="ECO:0007669"/>
    <property type="project" value="TreeGrafter"/>
</dbReference>
<sequence>MIQINDVSIVYDHTITAINHLTTTINTPVTAIIGENGSGKSTLLTSIVGLHPMTGSILVDGLEVKKENLHTIRKRVGYLFQNPDHQLFMNTVCEDIAFGLVSQGIQQDVVDEKVQAMASQLHIEDLLTRNCAKLSGGQKSLVALAGVLVMEPDILLLDEPTAFLDPKARRRIINILKSLPQSIILATHDLDMAYDLVDEVILIHKGEIILKGDKQILTNKELLESNGLELPLRFQ</sequence>
<organism evidence="10 11">
    <name type="scientific">Sharpea porci</name>
    <dbReference type="NCBI Taxonomy" id="2652286"/>
    <lineage>
        <taxon>Bacteria</taxon>
        <taxon>Bacillati</taxon>
        <taxon>Bacillota</taxon>
        <taxon>Erysipelotrichia</taxon>
        <taxon>Erysipelotrichales</taxon>
        <taxon>Coprobacillaceae</taxon>
        <taxon>Sharpea</taxon>
    </lineage>
</organism>
<dbReference type="AlphaFoldDB" id="A0A844FUH9"/>
<dbReference type="Pfam" id="PF00005">
    <property type="entry name" value="ABC_tran"/>
    <property type="match status" value="1"/>
</dbReference>
<evidence type="ECO:0000256" key="6">
    <source>
        <dbReference type="ARBA" id="ARBA00022840"/>
    </source>
</evidence>
<evidence type="ECO:0000256" key="2">
    <source>
        <dbReference type="ARBA" id="ARBA00005417"/>
    </source>
</evidence>
<comment type="subcellular location">
    <subcellularLocation>
        <location evidence="1">Cell membrane</location>
        <topology evidence="1">Peripheral membrane protein</topology>
    </subcellularLocation>
</comment>
<dbReference type="SUPFAM" id="SSF52540">
    <property type="entry name" value="P-loop containing nucleoside triphosphate hydrolases"/>
    <property type="match status" value="1"/>
</dbReference>
<dbReference type="InterPro" id="IPR027417">
    <property type="entry name" value="P-loop_NTPase"/>
</dbReference>
<gene>
    <name evidence="10" type="ORF">FYJ79_08815</name>
</gene>
<reference evidence="10 11" key="1">
    <citation type="submission" date="2019-08" db="EMBL/GenBank/DDBJ databases">
        <title>In-depth cultivation of the pig gut microbiome towards novel bacterial diversity and tailored functional studies.</title>
        <authorList>
            <person name="Wylensek D."/>
            <person name="Hitch T.C.A."/>
            <person name="Clavel T."/>
        </authorList>
    </citation>
    <scope>NUCLEOTIDE SEQUENCE [LARGE SCALE GENOMIC DNA]</scope>
    <source>
        <strain evidence="10 11">CA-Schmier-601-WT-3</strain>
    </source>
</reference>
<evidence type="ECO:0000256" key="5">
    <source>
        <dbReference type="ARBA" id="ARBA00022741"/>
    </source>
</evidence>
<evidence type="ECO:0000256" key="4">
    <source>
        <dbReference type="ARBA" id="ARBA00022475"/>
    </source>
</evidence>
<dbReference type="InterPro" id="IPR003593">
    <property type="entry name" value="AAA+_ATPase"/>
</dbReference>
<comment type="similarity">
    <text evidence="2">Belongs to the ABC transporter superfamily.</text>
</comment>